<evidence type="ECO:0000313" key="2">
    <source>
        <dbReference type="RefSeq" id="XP_073926516.1"/>
    </source>
</evidence>
<evidence type="ECO:0000313" key="1">
    <source>
        <dbReference type="Proteomes" id="UP001732720"/>
    </source>
</evidence>
<dbReference type="Proteomes" id="UP001732720">
    <property type="component" value="Chromosome 4"/>
</dbReference>
<proteinExistence type="predicted"/>
<keyword evidence="1" id="KW-1185">Reference proteome</keyword>
<sequence>MLRACRQRWPREPNCSHGKHHQRAHVLERQDAKATCAQGTGVHAPSKEQKIMVGSSDDPSILSLLNARVRSLYPQLVVHSEPP</sequence>
<dbReference type="RefSeq" id="XP_073926516.1">
    <property type="nucleotide sequence ID" value="XM_074070415.1"/>
</dbReference>
<organism evidence="1 2">
    <name type="scientific">Castor canadensis</name>
    <name type="common">American beaver</name>
    <dbReference type="NCBI Taxonomy" id="51338"/>
    <lineage>
        <taxon>Eukaryota</taxon>
        <taxon>Metazoa</taxon>
        <taxon>Chordata</taxon>
        <taxon>Craniata</taxon>
        <taxon>Vertebrata</taxon>
        <taxon>Euteleostomi</taxon>
        <taxon>Mammalia</taxon>
        <taxon>Eutheria</taxon>
        <taxon>Euarchontoglires</taxon>
        <taxon>Glires</taxon>
        <taxon>Rodentia</taxon>
        <taxon>Castorimorpha</taxon>
        <taxon>Castoridae</taxon>
        <taxon>Castor</taxon>
    </lineage>
</organism>
<gene>
    <name evidence="2" type="primary">LOC141422538</name>
</gene>
<reference evidence="2" key="1">
    <citation type="submission" date="2025-08" db="UniProtKB">
        <authorList>
            <consortium name="RefSeq"/>
        </authorList>
    </citation>
    <scope>IDENTIFICATION</scope>
</reference>
<protein>
    <submittedName>
        <fullName evidence="2">5'-AMP-activated protein kinase subunit beta-2-like</fullName>
    </submittedName>
</protein>
<accession>A0AC58MAU0</accession>
<name>A0AC58MAU0_CASCN</name>